<protein>
    <submittedName>
        <fullName evidence="3">Uncharacterized protein</fullName>
    </submittedName>
</protein>
<dbReference type="InterPro" id="IPR037696">
    <property type="entry name" value="CCDC77"/>
</dbReference>
<sequence length="482" mass="58082">MKTTNKQNSAFQNKTISSSTKGGVTEKQRALKYKKQTTIKEEPTHIQTKESDAGIHLTQILNYYRERVEAFEKDRIQWYQKLENIRIKQEFVHKVEWELKKRQDEKAELERALQQCQSALFTERERIVKMKQAADQLRIKGKENRQLIMELLDSNNSVEQHIYYQNNGAPEKIQSYSKKLLSTKGGAPMQTMTASQMNQNLRQTIEEHKKNPTISYDYKSPNILRTIYLPNDQAIQIRNEVEVLHQQIQEQRVHYEKVLQTLRDEKSKYEEDQRMKYIDYVEEVEKLMSKLQDQEIFNYQVIRDHVDVMSQYEVEERKIQEEIEAMRIENTQIKDQIREIHKSSEQKKKDAKDEYEKNALEYQEVFRDQQKAQKENIAVIKDQYKKVQEIYKRKMADMQERLEKETKKMEVNERRRKHELEGYGSDLQNMKKKIAFYQKYINKLRKLVEEDQEAEDIQFSDEEQEDAEDQREMAEETKDQIY</sequence>
<feature type="compositionally biased region" description="Polar residues" evidence="2">
    <location>
        <begin position="1"/>
        <end position="22"/>
    </location>
</feature>
<dbReference type="Proteomes" id="UP000039865">
    <property type="component" value="Unassembled WGS sequence"/>
</dbReference>
<gene>
    <name evidence="3" type="primary">Contig5483.g5862</name>
    <name evidence="3" type="ORF">STYLEM_16370</name>
</gene>
<dbReference type="EMBL" id="CCKQ01015450">
    <property type="protein sequence ID" value="CDW87267.1"/>
    <property type="molecule type" value="Genomic_DNA"/>
</dbReference>
<evidence type="ECO:0000313" key="4">
    <source>
        <dbReference type="Proteomes" id="UP000039865"/>
    </source>
</evidence>
<feature type="coiled-coil region" evidence="1">
    <location>
        <begin position="92"/>
        <end position="119"/>
    </location>
</feature>
<accession>A0A078B1S1</accession>
<evidence type="ECO:0000313" key="3">
    <source>
        <dbReference type="EMBL" id="CDW87267.1"/>
    </source>
</evidence>
<organism evidence="3 4">
    <name type="scientific">Stylonychia lemnae</name>
    <name type="common">Ciliate</name>
    <dbReference type="NCBI Taxonomy" id="5949"/>
    <lineage>
        <taxon>Eukaryota</taxon>
        <taxon>Sar</taxon>
        <taxon>Alveolata</taxon>
        <taxon>Ciliophora</taxon>
        <taxon>Intramacronucleata</taxon>
        <taxon>Spirotrichea</taxon>
        <taxon>Stichotrichia</taxon>
        <taxon>Sporadotrichida</taxon>
        <taxon>Oxytrichidae</taxon>
        <taxon>Stylonychinae</taxon>
        <taxon>Stylonychia</taxon>
    </lineage>
</organism>
<keyword evidence="4" id="KW-1185">Reference proteome</keyword>
<dbReference type="OrthoDB" id="191169at2759"/>
<dbReference type="OMA" id="HLSHMYR"/>
<feature type="compositionally biased region" description="Basic and acidic residues" evidence="2">
    <location>
        <begin position="470"/>
        <end position="482"/>
    </location>
</feature>
<evidence type="ECO:0000256" key="2">
    <source>
        <dbReference type="SAM" id="MobiDB-lite"/>
    </source>
</evidence>
<feature type="region of interest" description="Disordered" evidence="2">
    <location>
        <begin position="451"/>
        <end position="482"/>
    </location>
</feature>
<evidence type="ECO:0000256" key="1">
    <source>
        <dbReference type="SAM" id="Coils"/>
    </source>
</evidence>
<dbReference type="InParanoid" id="A0A078B1S1"/>
<feature type="coiled-coil region" evidence="1">
    <location>
        <begin position="245"/>
        <end position="272"/>
    </location>
</feature>
<reference evidence="3 4" key="1">
    <citation type="submission" date="2014-06" db="EMBL/GenBank/DDBJ databases">
        <authorList>
            <person name="Swart Estienne"/>
        </authorList>
    </citation>
    <scope>NUCLEOTIDE SEQUENCE [LARGE SCALE GENOMIC DNA]</scope>
    <source>
        <strain evidence="3 4">130c</strain>
    </source>
</reference>
<name>A0A078B1S1_STYLE</name>
<dbReference type="PANTHER" id="PTHR22091">
    <property type="entry name" value="COILED-COIL DOMAIN-CONTAINING PROTEIN 77"/>
    <property type="match status" value="1"/>
</dbReference>
<dbReference type="PANTHER" id="PTHR22091:SF1">
    <property type="entry name" value="COILED-COIL DOMAIN-CONTAINING PROTEIN 77"/>
    <property type="match status" value="1"/>
</dbReference>
<feature type="region of interest" description="Disordered" evidence="2">
    <location>
        <begin position="1"/>
        <end position="28"/>
    </location>
</feature>
<feature type="compositionally biased region" description="Acidic residues" evidence="2">
    <location>
        <begin position="451"/>
        <end position="469"/>
    </location>
</feature>
<dbReference type="AlphaFoldDB" id="A0A078B1S1"/>
<keyword evidence="1" id="KW-0175">Coiled coil</keyword>
<proteinExistence type="predicted"/>